<feature type="signal peptide" evidence="1">
    <location>
        <begin position="1"/>
        <end position="18"/>
    </location>
</feature>
<evidence type="ECO:0000259" key="2">
    <source>
        <dbReference type="Pfam" id="PF00024"/>
    </source>
</evidence>
<comment type="caution">
    <text evidence="4">The sequence shown here is derived from an EMBL/GenBank/DDBJ whole genome shotgun (WGS) entry which is preliminary data.</text>
</comment>
<feature type="domain" description="Apple" evidence="2">
    <location>
        <begin position="45"/>
        <end position="87"/>
    </location>
</feature>
<dbReference type="Proteomes" id="UP000663891">
    <property type="component" value="Unassembled WGS sequence"/>
</dbReference>
<evidence type="ECO:0000313" key="4">
    <source>
        <dbReference type="EMBL" id="CAF1433881.1"/>
    </source>
</evidence>
<sequence>MNINTLLFLFSCIILTNSSSSFYSLKVKTIKGSYFQPPIETHLIDTLISIPSIKKCALICERHNICRTADYNITTNTCRLFETVTSAGAFVADPTTNILSFNYCTNDQQIEPDYVCTRGNTYTMQQIFDQLALAPNITLPSTDGCVYANMYGVYTGNSTGGLSFLTYTGIRTSLIQLSTQITGISPTPNNGVGIVQYNANTSTIYKNIGTSTQPQLVSILNISSVVFPYSCVITSQYIYVTHANSYVYMTIHDLSTGSLLFSTPNITLLSERPVVSYCNDTVIVLDQYMAMEYTLNGTYKGNLPYFNGTTLFARHCLQHDYAGRRHICNGVGYGIFPGIYTFLLNGTQIAHGPTICFRAVQVYITKDQAILTNMGSTGAATMNVINF</sequence>
<evidence type="ECO:0000313" key="3">
    <source>
        <dbReference type="EMBL" id="CAF1362128.1"/>
    </source>
</evidence>
<dbReference type="InterPro" id="IPR003609">
    <property type="entry name" value="Pan_app"/>
</dbReference>
<dbReference type="Pfam" id="PF00024">
    <property type="entry name" value="PAN_1"/>
    <property type="match status" value="1"/>
</dbReference>
<dbReference type="EMBL" id="CAJNOG010001337">
    <property type="protein sequence ID" value="CAF1433881.1"/>
    <property type="molecule type" value="Genomic_DNA"/>
</dbReference>
<dbReference type="EMBL" id="CAJOAZ010001301">
    <property type="protein sequence ID" value="CAF3796200.1"/>
    <property type="molecule type" value="Genomic_DNA"/>
</dbReference>
<proteinExistence type="predicted"/>
<dbReference type="Proteomes" id="UP000663881">
    <property type="component" value="Unassembled WGS sequence"/>
</dbReference>
<dbReference type="EMBL" id="CAJNON010000718">
    <property type="protein sequence ID" value="CAF1362128.1"/>
    <property type="molecule type" value="Genomic_DNA"/>
</dbReference>
<evidence type="ECO:0000256" key="1">
    <source>
        <dbReference type="SAM" id="SignalP"/>
    </source>
</evidence>
<accession>A0A815NT97</accession>
<feature type="chain" id="PRO_5035606882" description="Apple domain-containing protein" evidence="1">
    <location>
        <begin position="19"/>
        <end position="387"/>
    </location>
</feature>
<name>A0A815NT97_9BILA</name>
<evidence type="ECO:0000313" key="7">
    <source>
        <dbReference type="Proteomes" id="UP000663845"/>
    </source>
</evidence>
<protein>
    <recommendedName>
        <fullName evidence="2">Apple domain-containing protein</fullName>
    </recommendedName>
</protein>
<reference evidence="4" key="1">
    <citation type="submission" date="2021-02" db="EMBL/GenBank/DDBJ databases">
        <authorList>
            <person name="Nowell W R."/>
        </authorList>
    </citation>
    <scope>NUCLEOTIDE SEQUENCE</scope>
</reference>
<evidence type="ECO:0000313" key="5">
    <source>
        <dbReference type="EMBL" id="CAF3796200.1"/>
    </source>
</evidence>
<evidence type="ECO:0000313" key="6">
    <source>
        <dbReference type="EMBL" id="CAF3928963.1"/>
    </source>
</evidence>
<dbReference type="EMBL" id="CAJOAY010002178">
    <property type="protein sequence ID" value="CAF3928963.1"/>
    <property type="molecule type" value="Genomic_DNA"/>
</dbReference>
<dbReference type="Proteomes" id="UP000663844">
    <property type="component" value="Unassembled WGS sequence"/>
</dbReference>
<dbReference type="AlphaFoldDB" id="A0A815NT97"/>
<dbReference type="OrthoDB" id="5869676at2759"/>
<gene>
    <name evidence="4" type="ORF">JYZ213_LOCUS39729</name>
    <name evidence="6" type="ORF">OKA104_LOCUS25709</name>
    <name evidence="5" type="ORF">OXD698_LOCUS17977</name>
    <name evidence="3" type="ORF">VCS650_LOCUS34371</name>
</gene>
<organism evidence="4 7">
    <name type="scientific">Adineta steineri</name>
    <dbReference type="NCBI Taxonomy" id="433720"/>
    <lineage>
        <taxon>Eukaryota</taxon>
        <taxon>Metazoa</taxon>
        <taxon>Spiralia</taxon>
        <taxon>Gnathifera</taxon>
        <taxon>Rotifera</taxon>
        <taxon>Eurotatoria</taxon>
        <taxon>Bdelloidea</taxon>
        <taxon>Adinetida</taxon>
        <taxon>Adinetidae</taxon>
        <taxon>Adineta</taxon>
    </lineage>
</organism>
<keyword evidence="1" id="KW-0732">Signal</keyword>
<dbReference type="Proteomes" id="UP000663845">
    <property type="component" value="Unassembled WGS sequence"/>
</dbReference>